<evidence type="ECO:0000313" key="3">
    <source>
        <dbReference type="Proteomes" id="UP000778578"/>
    </source>
</evidence>
<evidence type="ECO:0000313" key="2">
    <source>
        <dbReference type="EMBL" id="MBY8882753.1"/>
    </source>
</evidence>
<protein>
    <recommendedName>
        <fullName evidence="1">DUF8129 domain-containing protein</fullName>
    </recommendedName>
</protein>
<dbReference type="InterPro" id="IPR058442">
    <property type="entry name" value="DUF8129"/>
</dbReference>
<dbReference type="EMBL" id="JAINZZ010000085">
    <property type="protein sequence ID" value="MBY8882753.1"/>
    <property type="molecule type" value="Genomic_DNA"/>
</dbReference>
<evidence type="ECO:0000259" key="1">
    <source>
        <dbReference type="Pfam" id="PF26450"/>
    </source>
</evidence>
<sequence length="80" mass="9071">MEQFPGDIGLPYKGDLPIPDYDHLPRYGIESRVPSLTSDDVQILLRYESEHRNRTPVLRLLTLRAREIRIHGHPAPTGGG</sequence>
<dbReference type="Pfam" id="PF26450">
    <property type="entry name" value="DUF8129"/>
    <property type="match status" value="1"/>
</dbReference>
<keyword evidence="3" id="KW-1185">Reference proteome</keyword>
<proteinExistence type="predicted"/>
<feature type="domain" description="DUF8129" evidence="1">
    <location>
        <begin position="15"/>
        <end position="69"/>
    </location>
</feature>
<organism evidence="2 3">
    <name type="scientific">Actinacidiphila acidipaludis</name>
    <dbReference type="NCBI Taxonomy" id="2873382"/>
    <lineage>
        <taxon>Bacteria</taxon>
        <taxon>Bacillati</taxon>
        <taxon>Actinomycetota</taxon>
        <taxon>Actinomycetes</taxon>
        <taxon>Kitasatosporales</taxon>
        <taxon>Streptomycetaceae</taxon>
        <taxon>Actinacidiphila</taxon>
    </lineage>
</organism>
<dbReference type="RefSeq" id="WP_222969320.1">
    <property type="nucleotide sequence ID" value="NZ_JAINZZ010000085.1"/>
</dbReference>
<reference evidence="2 3" key="1">
    <citation type="submission" date="2021-08" db="EMBL/GenBank/DDBJ databases">
        <title>WGS of actinomycetes from Thailand.</title>
        <authorList>
            <person name="Thawai C."/>
        </authorList>
    </citation>
    <scope>NUCLEOTIDE SEQUENCE [LARGE SCALE GENOMIC DNA]</scope>
    <source>
        <strain evidence="2 3">PLK6-54</strain>
    </source>
</reference>
<accession>A0ABS7QIG1</accession>
<gene>
    <name evidence="2" type="ORF">K7862_34715</name>
</gene>
<dbReference type="Proteomes" id="UP000778578">
    <property type="component" value="Unassembled WGS sequence"/>
</dbReference>
<comment type="caution">
    <text evidence="2">The sequence shown here is derived from an EMBL/GenBank/DDBJ whole genome shotgun (WGS) entry which is preliminary data.</text>
</comment>
<name>A0ABS7QIG1_9ACTN</name>